<accession>A0ABU3T170</accession>
<organism evidence="8 9">
    <name type="scientific">Paraglaciecola aquimarina</name>
    <dbReference type="NCBI Taxonomy" id="1235557"/>
    <lineage>
        <taxon>Bacteria</taxon>
        <taxon>Pseudomonadati</taxon>
        <taxon>Pseudomonadota</taxon>
        <taxon>Gammaproteobacteria</taxon>
        <taxon>Alteromonadales</taxon>
        <taxon>Alteromonadaceae</taxon>
        <taxon>Paraglaciecola</taxon>
    </lineage>
</organism>
<comment type="pathway">
    <text evidence="1 6">Carbohydrate biosynthesis; dTDP-L-rhamnose biosynthesis.</text>
</comment>
<reference evidence="8 9" key="1">
    <citation type="submission" date="2023-10" db="EMBL/GenBank/DDBJ databases">
        <title>Glaciecola aquimarina strain GGW-M5 nov., isolated from a coastal seawater.</title>
        <authorList>
            <person name="Bayburt H."/>
            <person name="Kim J.M."/>
            <person name="Choi B.J."/>
            <person name="Jeon C.O."/>
        </authorList>
    </citation>
    <scope>NUCLEOTIDE SEQUENCE [LARGE SCALE GENOMIC DNA]</scope>
    <source>
        <strain evidence="8 9">KCTC 32108</strain>
    </source>
</reference>
<dbReference type="Gene3D" id="3.40.50.720">
    <property type="entry name" value="NAD(P)-binding Rossmann-like Domain"/>
    <property type="match status" value="1"/>
</dbReference>
<dbReference type="EC" id="1.1.1.133" evidence="3 6"/>
<evidence type="ECO:0000256" key="2">
    <source>
        <dbReference type="ARBA" id="ARBA00010944"/>
    </source>
</evidence>
<name>A0ABU3T170_9ALTE</name>
<evidence type="ECO:0000256" key="3">
    <source>
        <dbReference type="ARBA" id="ARBA00012929"/>
    </source>
</evidence>
<dbReference type="InterPro" id="IPR036291">
    <property type="entry name" value="NAD(P)-bd_dom_sf"/>
</dbReference>
<evidence type="ECO:0000256" key="1">
    <source>
        <dbReference type="ARBA" id="ARBA00004781"/>
    </source>
</evidence>
<dbReference type="Gene3D" id="3.90.25.10">
    <property type="entry name" value="UDP-galactose 4-epimerase, domain 1"/>
    <property type="match status" value="1"/>
</dbReference>
<comment type="similarity">
    <text evidence="2 6">Belongs to the dTDP-4-dehydrorhamnose reductase family.</text>
</comment>
<keyword evidence="6" id="KW-0560">Oxidoreductase</keyword>
<evidence type="ECO:0000256" key="4">
    <source>
        <dbReference type="ARBA" id="ARBA00017099"/>
    </source>
</evidence>
<gene>
    <name evidence="8" type="ORF">RS130_20880</name>
</gene>
<sequence>MAITVVKTMLRLMAEKPQLGMVYDRVGTPTWAARLANWLWAVVQKPEVTGVYHWTNAGVASWYDFAVAIQELAIEKGLLTNEIAISAIPASQYPTPAKRPSFSVIDKSTAEAAANVKTIHWRKQLSNMLDELKGK</sequence>
<dbReference type="RefSeq" id="WP_316027526.1">
    <property type="nucleotide sequence ID" value="NZ_JAWDIO010000002.1"/>
</dbReference>
<evidence type="ECO:0000256" key="6">
    <source>
        <dbReference type="RuleBase" id="RU364082"/>
    </source>
</evidence>
<dbReference type="InterPro" id="IPR005913">
    <property type="entry name" value="dTDP_dehydrorham_reduct"/>
</dbReference>
<keyword evidence="9" id="KW-1185">Reference proteome</keyword>
<proteinExistence type="inferred from homology"/>
<evidence type="ECO:0000313" key="8">
    <source>
        <dbReference type="EMBL" id="MDU0356016.1"/>
    </source>
</evidence>
<evidence type="ECO:0000256" key="5">
    <source>
        <dbReference type="ARBA" id="ARBA00048200"/>
    </source>
</evidence>
<comment type="function">
    <text evidence="6">Catalyzes the reduction of dTDP-6-deoxy-L-lyxo-4-hexulose to yield dTDP-L-rhamnose.</text>
</comment>
<dbReference type="PANTHER" id="PTHR10491:SF4">
    <property type="entry name" value="METHIONINE ADENOSYLTRANSFERASE 2 SUBUNIT BETA"/>
    <property type="match status" value="1"/>
</dbReference>
<dbReference type="PANTHER" id="PTHR10491">
    <property type="entry name" value="DTDP-4-DEHYDRORHAMNOSE REDUCTASE"/>
    <property type="match status" value="1"/>
</dbReference>
<dbReference type="Pfam" id="PF04321">
    <property type="entry name" value="RmlD_sub_bind"/>
    <property type="match status" value="1"/>
</dbReference>
<evidence type="ECO:0000313" key="9">
    <source>
        <dbReference type="Proteomes" id="UP001247805"/>
    </source>
</evidence>
<protein>
    <recommendedName>
        <fullName evidence="4 6">dTDP-4-dehydrorhamnose reductase</fullName>
        <ecNumber evidence="3 6">1.1.1.133</ecNumber>
    </recommendedName>
</protein>
<dbReference type="EMBL" id="JAWDIO010000002">
    <property type="protein sequence ID" value="MDU0356016.1"/>
    <property type="molecule type" value="Genomic_DNA"/>
</dbReference>
<comment type="caution">
    <text evidence="8">The sequence shown here is derived from an EMBL/GenBank/DDBJ whole genome shotgun (WGS) entry which is preliminary data.</text>
</comment>
<dbReference type="SUPFAM" id="SSF51735">
    <property type="entry name" value="NAD(P)-binding Rossmann-fold domains"/>
    <property type="match status" value="1"/>
</dbReference>
<evidence type="ECO:0000259" key="7">
    <source>
        <dbReference type="Pfam" id="PF04321"/>
    </source>
</evidence>
<keyword evidence="6" id="KW-0521">NADP</keyword>
<feature type="domain" description="RmlD-like substrate binding" evidence="7">
    <location>
        <begin position="5"/>
        <end position="132"/>
    </location>
</feature>
<comment type="catalytic activity">
    <reaction evidence="5 6">
        <text>dTDP-beta-L-rhamnose + NADP(+) = dTDP-4-dehydro-beta-L-rhamnose + NADPH + H(+)</text>
        <dbReference type="Rhea" id="RHEA:21796"/>
        <dbReference type="ChEBI" id="CHEBI:15378"/>
        <dbReference type="ChEBI" id="CHEBI:57510"/>
        <dbReference type="ChEBI" id="CHEBI:57783"/>
        <dbReference type="ChEBI" id="CHEBI:58349"/>
        <dbReference type="ChEBI" id="CHEBI:62830"/>
        <dbReference type="EC" id="1.1.1.133"/>
    </reaction>
</comment>
<comment type="cofactor">
    <cofactor evidence="6">
        <name>Mg(2+)</name>
        <dbReference type="ChEBI" id="CHEBI:18420"/>
    </cofactor>
    <text evidence="6">Binds 1 Mg(2+) ion per monomer.</text>
</comment>
<dbReference type="Proteomes" id="UP001247805">
    <property type="component" value="Unassembled WGS sequence"/>
</dbReference>
<dbReference type="InterPro" id="IPR029903">
    <property type="entry name" value="RmlD-like-bd"/>
</dbReference>